<dbReference type="CDD" id="cd00130">
    <property type="entry name" value="PAS"/>
    <property type="match status" value="2"/>
</dbReference>
<dbReference type="FunFam" id="1.10.287.130:FF:000001">
    <property type="entry name" value="Two-component sensor histidine kinase"/>
    <property type="match status" value="1"/>
</dbReference>
<dbReference type="Pfam" id="PF02518">
    <property type="entry name" value="HATPase_c"/>
    <property type="match status" value="1"/>
</dbReference>
<dbReference type="STRING" id="572036.SAMN05661099_0374"/>
<feature type="domain" description="PAC" evidence="16">
    <location>
        <begin position="395"/>
        <end position="448"/>
    </location>
</feature>
<evidence type="ECO:0000259" key="15">
    <source>
        <dbReference type="PROSITE" id="PS50112"/>
    </source>
</evidence>
<dbReference type="Pfam" id="PF08448">
    <property type="entry name" value="PAS_4"/>
    <property type="match status" value="3"/>
</dbReference>
<evidence type="ECO:0000256" key="1">
    <source>
        <dbReference type="ARBA" id="ARBA00000085"/>
    </source>
</evidence>
<dbReference type="OrthoDB" id="9813151at2"/>
<evidence type="ECO:0000259" key="14">
    <source>
        <dbReference type="PROSITE" id="PS50109"/>
    </source>
</evidence>
<dbReference type="InterPro" id="IPR000700">
    <property type="entry name" value="PAS-assoc_C"/>
</dbReference>
<dbReference type="InterPro" id="IPR003661">
    <property type="entry name" value="HisK_dim/P_dom"/>
</dbReference>
<dbReference type="InterPro" id="IPR035965">
    <property type="entry name" value="PAS-like_dom_sf"/>
</dbReference>
<evidence type="ECO:0000313" key="17">
    <source>
        <dbReference type="EMBL" id="SKB30510.1"/>
    </source>
</evidence>
<dbReference type="PROSITE" id="PS50112">
    <property type="entry name" value="PAS"/>
    <property type="match status" value="1"/>
</dbReference>
<dbReference type="PROSITE" id="PS50109">
    <property type="entry name" value="HIS_KIN"/>
    <property type="match status" value="1"/>
</dbReference>
<sequence>MNSKPTKSDYEHQFDILEHSPLPSAIFVSEDIIIRFANEPILAVWGKDRSVIGKPFEQALPELKGQPFASIIRNVWKTGVSYQATDTPAILKVNGIDTKFYFDFAFKPLKDENEEVYAILNTVTNVSERHVILDKVGEAVAALLREQELNEELVAINEELKRTQETLSASNDTLEARIAERTQALAESEERIRYMLADAPVSIALLTGPDMVIEAANKKMLEAWGKDGNIIGKPLKFALPELKGQDFLGLLDQVYASGKLYEGNEVRALIEQNGEMEEVYSNFVYQPLKDDRGNTFGIVMTANVVTEQVRARQNVERSEHLLRSMVTTAPIGMTILRGRDMIVDLANGPMLEIWNHSHEEVIGRKLMDIFPELTDQPYPKLLLSVFDTGKPVKMPELEADIISPHGNKHIYIDFSYDPLFDANGDVEAIMATVIDITEIVETRKKLEMSQEELQATNEELSSTVEELAAANEEQISINDELATTQEHLQATVNELASSESRFRFMLNAIPQQVWTASPDGSLDYVNQVVCDDFGYNTEEIVGHGWQKFIHPADIDECIKAWSASLQTGNPYMVEFRLQFHDGTYRWHLARAVPFVEDGEIKLWLGTNTDIEIQKENEIKKDEFLSIASHELKTPLTSIKAFNQLLQRVKEPDKVEKFVQKSAEHISRLERLISDLLDVTKINAGKMQYNMEPFNFGGMVRESVNILRHTAPDHEVILESVADIEYTGDKFRLELVINNFISNAIKYSPEGKKIIVNCRIEEGNIVFSVQDFGVGIAEENLDKLFDRYYRVDNTAMRFEGLGLGLFISSEILKRHKGSFWIEGREGEGSTFYFGLPLKLEANNEVLKNTDNYYQDSTVTMFNNPEHRRIELDWTGFQNFDTVKKGCLRALEMISAHKCTSVLNDNRNVIGTWSEASDWAGEVFFPLMEKEGIKRLAWIFSSSVFSQLSAKKSIDVDVSNITTQFFTDIEEAKMWLERENDI</sequence>
<dbReference type="InterPro" id="IPR005467">
    <property type="entry name" value="His_kinase_dom"/>
</dbReference>
<feature type="domain" description="PAC" evidence="16">
    <location>
        <begin position="262"/>
        <end position="317"/>
    </location>
</feature>
<organism evidence="17 18">
    <name type="scientific">Daejeonella lutea</name>
    <dbReference type="NCBI Taxonomy" id="572036"/>
    <lineage>
        <taxon>Bacteria</taxon>
        <taxon>Pseudomonadati</taxon>
        <taxon>Bacteroidota</taxon>
        <taxon>Sphingobacteriia</taxon>
        <taxon>Sphingobacteriales</taxon>
        <taxon>Sphingobacteriaceae</taxon>
        <taxon>Daejeonella</taxon>
    </lineage>
</organism>
<evidence type="ECO:0000256" key="6">
    <source>
        <dbReference type="ARBA" id="ARBA00022692"/>
    </source>
</evidence>
<dbReference type="SUPFAM" id="SSF55785">
    <property type="entry name" value="PYP-like sensor domain (PAS domain)"/>
    <property type="match status" value="3"/>
</dbReference>
<keyword evidence="13" id="KW-0175">Coiled coil</keyword>
<dbReference type="EMBL" id="FUYR01000001">
    <property type="protein sequence ID" value="SKB30510.1"/>
    <property type="molecule type" value="Genomic_DNA"/>
</dbReference>
<dbReference type="FunFam" id="3.30.565.10:FF:000006">
    <property type="entry name" value="Sensor histidine kinase WalK"/>
    <property type="match status" value="1"/>
</dbReference>
<dbReference type="AlphaFoldDB" id="A0A1T5A6E4"/>
<dbReference type="PANTHER" id="PTHR42878:SF7">
    <property type="entry name" value="SENSOR HISTIDINE KINASE GLRK"/>
    <property type="match status" value="1"/>
</dbReference>
<dbReference type="InterPro" id="IPR001610">
    <property type="entry name" value="PAC"/>
</dbReference>
<keyword evidence="12" id="KW-0472">Membrane</keyword>
<dbReference type="SMART" id="SM00091">
    <property type="entry name" value="PAS"/>
    <property type="match status" value="4"/>
</dbReference>
<dbReference type="SMART" id="SM00086">
    <property type="entry name" value="PAC"/>
    <property type="match status" value="2"/>
</dbReference>
<dbReference type="Pfam" id="PF08447">
    <property type="entry name" value="PAS_3"/>
    <property type="match status" value="1"/>
</dbReference>
<evidence type="ECO:0000256" key="2">
    <source>
        <dbReference type="ARBA" id="ARBA00004141"/>
    </source>
</evidence>
<gene>
    <name evidence="17" type="ORF">SAMN05661099_0374</name>
</gene>
<evidence type="ECO:0000256" key="7">
    <source>
        <dbReference type="ARBA" id="ARBA00022741"/>
    </source>
</evidence>
<evidence type="ECO:0000313" key="18">
    <source>
        <dbReference type="Proteomes" id="UP000189981"/>
    </source>
</evidence>
<dbReference type="PROSITE" id="PS50113">
    <property type="entry name" value="PAC"/>
    <property type="match status" value="3"/>
</dbReference>
<dbReference type="GO" id="GO:0007234">
    <property type="term" value="P:osmosensory signaling via phosphorelay pathway"/>
    <property type="evidence" value="ECO:0007669"/>
    <property type="project" value="TreeGrafter"/>
</dbReference>
<dbReference type="PRINTS" id="PR00344">
    <property type="entry name" value="BCTRLSENSOR"/>
</dbReference>
<dbReference type="CDD" id="cd00082">
    <property type="entry name" value="HisKA"/>
    <property type="match status" value="1"/>
</dbReference>
<dbReference type="GO" id="GO:0030295">
    <property type="term" value="F:protein kinase activator activity"/>
    <property type="evidence" value="ECO:0007669"/>
    <property type="project" value="TreeGrafter"/>
</dbReference>
<feature type="domain" description="Histidine kinase" evidence="14">
    <location>
        <begin position="626"/>
        <end position="838"/>
    </location>
</feature>
<dbReference type="SUPFAM" id="SSF55874">
    <property type="entry name" value="ATPase domain of HSP90 chaperone/DNA topoisomerase II/histidine kinase"/>
    <property type="match status" value="1"/>
</dbReference>
<evidence type="ECO:0000256" key="13">
    <source>
        <dbReference type="SAM" id="Coils"/>
    </source>
</evidence>
<dbReference type="GO" id="GO:0016020">
    <property type="term" value="C:membrane"/>
    <property type="evidence" value="ECO:0007669"/>
    <property type="project" value="UniProtKB-SubCell"/>
</dbReference>
<dbReference type="InterPro" id="IPR000014">
    <property type="entry name" value="PAS"/>
</dbReference>
<dbReference type="Proteomes" id="UP000189981">
    <property type="component" value="Unassembled WGS sequence"/>
</dbReference>
<evidence type="ECO:0000256" key="11">
    <source>
        <dbReference type="ARBA" id="ARBA00023012"/>
    </source>
</evidence>
<keyword evidence="5" id="KW-0808">Transferase</keyword>
<dbReference type="Gene3D" id="1.10.287.130">
    <property type="match status" value="1"/>
</dbReference>
<dbReference type="SMART" id="SM00387">
    <property type="entry name" value="HATPase_c"/>
    <property type="match status" value="1"/>
</dbReference>
<dbReference type="GO" id="GO:0000155">
    <property type="term" value="F:phosphorelay sensor kinase activity"/>
    <property type="evidence" value="ECO:0007669"/>
    <property type="project" value="InterPro"/>
</dbReference>
<dbReference type="InterPro" id="IPR004358">
    <property type="entry name" value="Sig_transdc_His_kin-like_C"/>
</dbReference>
<keyword evidence="18" id="KW-1185">Reference proteome</keyword>
<evidence type="ECO:0000256" key="8">
    <source>
        <dbReference type="ARBA" id="ARBA00022777"/>
    </source>
</evidence>
<dbReference type="InterPro" id="IPR036097">
    <property type="entry name" value="HisK_dim/P_sf"/>
</dbReference>
<comment type="catalytic activity">
    <reaction evidence="1">
        <text>ATP + protein L-histidine = ADP + protein N-phospho-L-histidine.</text>
        <dbReference type="EC" id="2.7.13.3"/>
    </reaction>
</comment>
<dbReference type="InterPro" id="IPR013655">
    <property type="entry name" value="PAS_fold_3"/>
</dbReference>
<dbReference type="RefSeq" id="WP_079700863.1">
    <property type="nucleotide sequence ID" value="NZ_FUYR01000001.1"/>
</dbReference>
<keyword evidence="11" id="KW-0902">Two-component regulatory system</keyword>
<dbReference type="PANTHER" id="PTHR42878">
    <property type="entry name" value="TWO-COMPONENT HISTIDINE KINASE"/>
    <property type="match status" value="1"/>
</dbReference>
<keyword evidence="7" id="KW-0547">Nucleotide-binding</keyword>
<dbReference type="Gene3D" id="3.30.565.10">
    <property type="entry name" value="Histidine kinase-like ATPase, C-terminal domain"/>
    <property type="match status" value="1"/>
</dbReference>
<keyword evidence="4" id="KW-0597">Phosphoprotein</keyword>
<dbReference type="SMART" id="SM00388">
    <property type="entry name" value="HisKA"/>
    <property type="match status" value="1"/>
</dbReference>
<evidence type="ECO:0000256" key="9">
    <source>
        <dbReference type="ARBA" id="ARBA00022840"/>
    </source>
</evidence>
<evidence type="ECO:0000259" key="16">
    <source>
        <dbReference type="PROSITE" id="PS50113"/>
    </source>
</evidence>
<evidence type="ECO:0000256" key="12">
    <source>
        <dbReference type="ARBA" id="ARBA00023136"/>
    </source>
</evidence>
<accession>A0A1T5A6E4</accession>
<keyword evidence="6" id="KW-0812">Transmembrane</keyword>
<keyword evidence="8" id="KW-0418">Kinase</keyword>
<dbReference type="GO" id="GO:0005524">
    <property type="term" value="F:ATP binding"/>
    <property type="evidence" value="ECO:0007669"/>
    <property type="project" value="UniProtKB-KW"/>
</dbReference>
<protein>
    <recommendedName>
        <fullName evidence="3">histidine kinase</fullName>
        <ecNumber evidence="3">2.7.13.3</ecNumber>
    </recommendedName>
</protein>
<dbReference type="FunFam" id="3.30.450.20:FF:000099">
    <property type="entry name" value="Sensory box sensor histidine kinase"/>
    <property type="match status" value="1"/>
</dbReference>
<evidence type="ECO:0000256" key="3">
    <source>
        <dbReference type="ARBA" id="ARBA00012438"/>
    </source>
</evidence>
<proteinExistence type="predicted"/>
<feature type="domain" description="PAS" evidence="15">
    <location>
        <begin position="498"/>
        <end position="568"/>
    </location>
</feature>
<feature type="domain" description="PAC" evidence="16">
    <location>
        <begin position="571"/>
        <end position="622"/>
    </location>
</feature>
<dbReference type="InterPro" id="IPR003594">
    <property type="entry name" value="HATPase_dom"/>
</dbReference>
<keyword evidence="9" id="KW-0067">ATP-binding</keyword>
<dbReference type="InterPro" id="IPR013656">
    <property type="entry name" value="PAS_4"/>
</dbReference>
<keyword evidence="10" id="KW-1133">Transmembrane helix</keyword>
<dbReference type="SUPFAM" id="SSF47384">
    <property type="entry name" value="Homodimeric domain of signal transducing histidine kinase"/>
    <property type="match status" value="1"/>
</dbReference>
<comment type="subcellular location">
    <subcellularLocation>
        <location evidence="2">Membrane</location>
        <topology evidence="2">Multi-pass membrane protein</topology>
    </subcellularLocation>
</comment>
<evidence type="ECO:0000256" key="4">
    <source>
        <dbReference type="ARBA" id="ARBA00022553"/>
    </source>
</evidence>
<evidence type="ECO:0000256" key="5">
    <source>
        <dbReference type="ARBA" id="ARBA00022679"/>
    </source>
</evidence>
<feature type="coiled-coil region" evidence="13">
    <location>
        <begin position="143"/>
        <end position="191"/>
    </location>
</feature>
<name>A0A1T5A6E4_9SPHI</name>
<dbReference type="Pfam" id="PF00512">
    <property type="entry name" value="HisKA"/>
    <property type="match status" value="1"/>
</dbReference>
<reference evidence="18" key="1">
    <citation type="submission" date="2017-02" db="EMBL/GenBank/DDBJ databases">
        <authorList>
            <person name="Varghese N."/>
            <person name="Submissions S."/>
        </authorList>
    </citation>
    <scope>NUCLEOTIDE SEQUENCE [LARGE SCALE GENOMIC DNA]</scope>
    <source>
        <strain evidence="18">DSM 22385</strain>
    </source>
</reference>
<dbReference type="NCBIfam" id="TIGR00229">
    <property type="entry name" value="sensory_box"/>
    <property type="match status" value="2"/>
</dbReference>
<dbReference type="InterPro" id="IPR036890">
    <property type="entry name" value="HATPase_C_sf"/>
</dbReference>
<dbReference type="GO" id="GO:0000156">
    <property type="term" value="F:phosphorelay response regulator activity"/>
    <property type="evidence" value="ECO:0007669"/>
    <property type="project" value="TreeGrafter"/>
</dbReference>
<dbReference type="Gene3D" id="3.30.450.20">
    <property type="entry name" value="PAS domain"/>
    <property type="match status" value="4"/>
</dbReference>
<evidence type="ECO:0000256" key="10">
    <source>
        <dbReference type="ARBA" id="ARBA00022989"/>
    </source>
</evidence>
<feature type="coiled-coil region" evidence="13">
    <location>
        <begin position="439"/>
        <end position="473"/>
    </location>
</feature>
<dbReference type="InterPro" id="IPR050351">
    <property type="entry name" value="BphY/WalK/GraS-like"/>
</dbReference>
<dbReference type="EC" id="2.7.13.3" evidence="3"/>